<proteinExistence type="predicted"/>
<gene>
    <name evidence="2" type="ORF">NRE15_12460</name>
</gene>
<protein>
    <submittedName>
        <fullName evidence="2">QueT transporter family protein</fullName>
    </submittedName>
</protein>
<organism evidence="2 3">
    <name type="scientific">Fundicoccus culcitae</name>
    <dbReference type="NCBI Taxonomy" id="2969821"/>
    <lineage>
        <taxon>Bacteria</taxon>
        <taxon>Bacillati</taxon>
        <taxon>Bacillota</taxon>
        <taxon>Bacilli</taxon>
        <taxon>Lactobacillales</taxon>
        <taxon>Aerococcaceae</taxon>
        <taxon>Fundicoccus</taxon>
    </lineage>
</organism>
<evidence type="ECO:0000313" key="2">
    <source>
        <dbReference type="EMBL" id="UUX33701.1"/>
    </source>
</evidence>
<accession>A0ABY5P4M2</accession>
<keyword evidence="1" id="KW-0472">Membrane</keyword>
<dbReference type="EMBL" id="CP102453">
    <property type="protein sequence ID" value="UUX33701.1"/>
    <property type="molecule type" value="Genomic_DNA"/>
</dbReference>
<dbReference type="Proteomes" id="UP001315967">
    <property type="component" value="Chromosome"/>
</dbReference>
<feature type="transmembrane region" description="Helical" evidence="1">
    <location>
        <begin position="117"/>
        <end position="139"/>
    </location>
</feature>
<reference evidence="2 3" key="1">
    <citation type="submission" date="2022-08" db="EMBL/GenBank/DDBJ databases">
        <title>Aerococcaceae sp. nov isolated from spoiled eye mask.</title>
        <authorList>
            <person name="Zhou G."/>
            <person name="Xie X.-B."/>
            <person name="Shi Q.-S."/>
            <person name="Wang Y.-S."/>
            <person name="Wen X."/>
            <person name="Peng H."/>
            <person name="Yang X.-J."/>
            <person name="Tao H.-B."/>
            <person name="Huang X.-M."/>
        </authorList>
    </citation>
    <scope>NUCLEOTIDE SEQUENCE [LARGE SCALE GENOMIC DNA]</scope>
    <source>
        <strain evidence="3">DM20194951</strain>
    </source>
</reference>
<feature type="transmembrane region" description="Helical" evidence="1">
    <location>
        <begin position="57"/>
        <end position="74"/>
    </location>
</feature>
<dbReference type="RefSeq" id="WP_313793206.1">
    <property type="nucleotide sequence ID" value="NZ_CP102453.1"/>
</dbReference>
<feature type="transmembrane region" description="Helical" evidence="1">
    <location>
        <begin position="17"/>
        <end position="36"/>
    </location>
</feature>
<feature type="transmembrane region" description="Helical" evidence="1">
    <location>
        <begin position="80"/>
        <end position="97"/>
    </location>
</feature>
<dbReference type="PANTHER" id="PTHR40044:SF1">
    <property type="entry name" value="INTEGRAL MEMBRANE PROTEIN"/>
    <property type="match status" value="1"/>
</dbReference>
<dbReference type="InterPro" id="IPR010387">
    <property type="entry name" value="QueT"/>
</dbReference>
<dbReference type="PANTHER" id="PTHR40044">
    <property type="entry name" value="INTEGRAL MEMBRANE PROTEIN-RELATED"/>
    <property type="match status" value="1"/>
</dbReference>
<feature type="transmembrane region" description="Helical" evidence="1">
    <location>
        <begin position="145"/>
        <end position="168"/>
    </location>
</feature>
<evidence type="ECO:0000256" key="1">
    <source>
        <dbReference type="SAM" id="Phobius"/>
    </source>
</evidence>
<keyword evidence="1" id="KW-0812">Transmembrane</keyword>
<sequence length="178" mass="20121">MNHQTTSSSRTTGLVKAALVAALYVVLTVMVAPIAYGALQMRVSEILNYLGLYNRRYIYAVTLGVFIANIFSSAGAVDMVIGTASTFVFLWLGRWAGDKFVALNKGRLKRDPMIYKYVIMLISFVLQMLPIAYMLVYILQFEEAFWVTYLYLALSEAIIMAVGAFIMYPISKRINFYE</sequence>
<evidence type="ECO:0000313" key="3">
    <source>
        <dbReference type="Proteomes" id="UP001315967"/>
    </source>
</evidence>
<name>A0ABY5P4M2_9LACT</name>
<dbReference type="PIRSF" id="PIRSF031501">
    <property type="entry name" value="QueT"/>
    <property type="match status" value="1"/>
</dbReference>
<dbReference type="Pfam" id="PF06177">
    <property type="entry name" value="QueT"/>
    <property type="match status" value="1"/>
</dbReference>
<keyword evidence="3" id="KW-1185">Reference proteome</keyword>
<keyword evidence="1" id="KW-1133">Transmembrane helix</keyword>